<keyword evidence="3" id="KW-1133">Transmembrane helix</keyword>
<dbReference type="SUPFAM" id="SSF63825">
    <property type="entry name" value="YWTD domain"/>
    <property type="match status" value="1"/>
</dbReference>
<feature type="compositionally biased region" description="Polar residues" evidence="2">
    <location>
        <begin position="396"/>
        <end position="415"/>
    </location>
</feature>
<dbReference type="InterPro" id="IPR000033">
    <property type="entry name" value="LDLR_classB_rpt"/>
</dbReference>
<sequence>MARHLISVHSLFWADSESGLVERSDLKGCNCRTFILNDGSIPSALIVHEDRVYWKSGTTFGVKSQLFSIGVDGQGRRTEISDVLTVGLVAFDVYKTTGSNDDDDSMMMQGDQAKAQQSSKVFYPTYIYHNTTAIYRQFTWATEKHVQPVEILKASGIKTFDVDHKNRRIYFVVDHTILSVSIIADSSEKVTEWILRNNTITGIAVDWINDIIYLTIPNAVLEKAIIDENTYFLYEYRDFVGDIVVHPGLRKIFWIENGATQSIFSSNFDDSEIRTFISSDKGHPRKLHIDYSRNRLYWTDSVVNKVESINLDGSDRKTHLTATSPYVSGNSIKKSSLNIIAIAAGSAAGGLLLIVAVVAVSCRLTRRKPSSKILNEASRYESVNRVQHNYPMPQRQVHQPTAKHNGTPARTANTF</sequence>
<feature type="transmembrane region" description="Helical" evidence="3">
    <location>
        <begin position="339"/>
        <end position="362"/>
    </location>
</feature>
<keyword evidence="3" id="KW-0812">Transmembrane</keyword>
<dbReference type="SMART" id="SM00135">
    <property type="entry name" value="LY"/>
    <property type="match status" value="4"/>
</dbReference>
<dbReference type="InterPro" id="IPR050778">
    <property type="entry name" value="Cueball_EGF_LRP_Nidogen"/>
</dbReference>
<organism evidence="4">
    <name type="scientific">Capitella teleta</name>
    <name type="common">Polychaete worm</name>
    <dbReference type="NCBI Taxonomy" id="283909"/>
    <lineage>
        <taxon>Eukaryota</taxon>
        <taxon>Metazoa</taxon>
        <taxon>Spiralia</taxon>
        <taxon>Lophotrochozoa</taxon>
        <taxon>Annelida</taxon>
        <taxon>Polychaeta</taxon>
        <taxon>Sedentaria</taxon>
        <taxon>Scolecida</taxon>
        <taxon>Capitellidae</taxon>
        <taxon>Capitella</taxon>
    </lineage>
</organism>
<reference evidence="5" key="3">
    <citation type="submission" date="2015-06" db="UniProtKB">
        <authorList>
            <consortium name="EnsemblMetazoa"/>
        </authorList>
    </citation>
    <scope>IDENTIFICATION</scope>
</reference>
<dbReference type="EnsemblMetazoa" id="CapteT214170">
    <property type="protein sequence ID" value="CapteP214170"/>
    <property type="gene ID" value="CapteG214170"/>
</dbReference>
<proteinExistence type="predicted"/>
<evidence type="ECO:0000313" key="5">
    <source>
        <dbReference type="EnsemblMetazoa" id="CapteP214170"/>
    </source>
</evidence>
<dbReference type="GO" id="GO:0042813">
    <property type="term" value="F:Wnt receptor activity"/>
    <property type="evidence" value="ECO:0007669"/>
    <property type="project" value="TreeGrafter"/>
</dbReference>
<dbReference type="Proteomes" id="UP000014760">
    <property type="component" value="Unassembled WGS sequence"/>
</dbReference>
<keyword evidence="6" id="KW-1185">Reference proteome</keyword>
<dbReference type="HOGENOM" id="CLU_663190_0_0_1"/>
<evidence type="ECO:0000256" key="2">
    <source>
        <dbReference type="SAM" id="MobiDB-lite"/>
    </source>
</evidence>
<evidence type="ECO:0000313" key="6">
    <source>
        <dbReference type="Proteomes" id="UP000014760"/>
    </source>
</evidence>
<evidence type="ECO:0000256" key="3">
    <source>
        <dbReference type="SAM" id="Phobius"/>
    </source>
</evidence>
<dbReference type="EMBL" id="KB309503">
    <property type="protein sequence ID" value="ELT94226.1"/>
    <property type="molecule type" value="Genomic_DNA"/>
</dbReference>
<dbReference type="EMBL" id="AMQN01012412">
    <property type="status" value="NOT_ANNOTATED_CDS"/>
    <property type="molecule type" value="Genomic_DNA"/>
</dbReference>
<name>R7TRU8_CAPTE</name>
<dbReference type="Gene3D" id="2.120.10.30">
    <property type="entry name" value="TolB, C-terminal domain"/>
    <property type="match status" value="2"/>
</dbReference>
<feature type="repeat" description="LDL-receptor class B" evidence="1">
    <location>
        <begin position="294"/>
        <end position="336"/>
    </location>
</feature>
<dbReference type="GO" id="GO:0017147">
    <property type="term" value="F:Wnt-protein binding"/>
    <property type="evidence" value="ECO:0007669"/>
    <property type="project" value="TreeGrafter"/>
</dbReference>
<dbReference type="PROSITE" id="PS51120">
    <property type="entry name" value="LDLRB"/>
    <property type="match status" value="1"/>
</dbReference>
<dbReference type="Pfam" id="PF00058">
    <property type="entry name" value="Ldl_recept_b"/>
    <property type="match status" value="1"/>
</dbReference>
<keyword evidence="3" id="KW-0472">Membrane</keyword>
<evidence type="ECO:0000313" key="4">
    <source>
        <dbReference type="EMBL" id="ELT94226.1"/>
    </source>
</evidence>
<feature type="region of interest" description="Disordered" evidence="2">
    <location>
        <begin position="394"/>
        <end position="415"/>
    </location>
</feature>
<accession>R7TRU8</accession>
<protein>
    <submittedName>
        <fullName evidence="4 5">Uncharacterized protein</fullName>
    </submittedName>
</protein>
<dbReference type="InterPro" id="IPR011042">
    <property type="entry name" value="6-blade_b-propeller_TolB-like"/>
</dbReference>
<dbReference type="PANTHER" id="PTHR46513:SF35">
    <property type="entry name" value="EGF-LIKE DOMAIN-CONTAINING PROTEIN"/>
    <property type="match status" value="1"/>
</dbReference>
<dbReference type="GO" id="GO:0060070">
    <property type="term" value="P:canonical Wnt signaling pathway"/>
    <property type="evidence" value="ECO:0007669"/>
    <property type="project" value="TreeGrafter"/>
</dbReference>
<feature type="non-terminal residue" evidence="4">
    <location>
        <position position="415"/>
    </location>
</feature>
<gene>
    <name evidence="4" type="ORF">CAPTEDRAFT_214170</name>
</gene>
<dbReference type="OrthoDB" id="6112079at2759"/>
<dbReference type="PANTHER" id="PTHR46513">
    <property type="entry name" value="VITELLOGENIN RECEPTOR-LIKE PROTEIN-RELATED-RELATED"/>
    <property type="match status" value="1"/>
</dbReference>
<dbReference type="STRING" id="283909.R7TRU8"/>
<reference evidence="4 6" key="2">
    <citation type="journal article" date="2013" name="Nature">
        <title>Insights into bilaterian evolution from three spiralian genomes.</title>
        <authorList>
            <person name="Simakov O."/>
            <person name="Marletaz F."/>
            <person name="Cho S.J."/>
            <person name="Edsinger-Gonzales E."/>
            <person name="Havlak P."/>
            <person name="Hellsten U."/>
            <person name="Kuo D.H."/>
            <person name="Larsson T."/>
            <person name="Lv J."/>
            <person name="Arendt D."/>
            <person name="Savage R."/>
            <person name="Osoegawa K."/>
            <person name="de Jong P."/>
            <person name="Grimwood J."/>
            <person name="Chapman J.A."/>
            <person name="Shapiro H."/>
            <person name="Aerts A."/>
            <person name="Otillar R.P."/>
            <person name="Terry A.Y."/>
            <person name="Boore J.L."/>
            <person name="Grigoriev I.V."/>
            <person name="Lindberg D.R."/>
            <person name="Seaver E.C."/>
            <person name="Weisblat D.A."/>
            <person name="Putnam N.H."/>
            <person name="Rokhsar D.S."/>
        </authorList>
    </citation>
    <scope>NUCLEOTIDE SEQUENCE</scope>
    <source>
        <strain evidence="4 6">I ESC-2004</strain>
    </source>
</reference>
<dbReference type="AlphaFoldDB" id="R7TRU8"/>
<evidence type="ECO:0000256" key="1">
    <source>
        <dbReference type="PROSITE-ProRule" id="PRU00461"/>
    </source>
</evidence>
<dbReference type="GO" id="GO:0005886">
    <property type="term" value="C:plasma membrane"/>
    <property type="evidence" value="ECO:0007669"/>
    <property type="project" value="TreeGrafter"/>
</dbReference>
<reference evidence="6" key="1">
    <citation type="submission" date="2012-12" db="EMBL/GenBank/DDBJ databases">
        <authorList>
            <person name="Hellsten U."/>
            <person name="Grimwood J."/>
            <person name="Chapman J.A."/>
            <person name="Shapiro H."/>
            <person name="Aerts A."/>
            <person name="Otillar R.P."/>
            <person name="Terry A.Y."/>
            <person name="Boore J.L."/>
            <person name="Simakov O."/>
            <person name="Marletaz F."/>
            <person name="Cho S.-J."/>
            <person name="Edsinger-Gonzales E."/>
            <person name="Havlak P."/>
            <person name="Kuo D.-H."/>
            <person name="Larsson T."/>
            <person name="Lv J."/>
            <person name="Arendt D."/>
            <person name="Savage R."/>
            <person name="Osoegawa K."/>
            <person name="de Jong P."/>
            <person name="Lindberg D.R."/>
            <person name="Seaver E.C."/>
            <person name="Weisblat D.A."/>
            <person name="Putnam N.H."/>
            <person name="Grigoriev I.V."/>
            <person name="Rokhsar D.S."/>
        </authorList>
    </citation>
    <scope>NUCLEOTIDE SEQUENCE</scope>
    <source>
        <strain evidence="6">I ESC-2004</strain>
    </source>
</reference>